<keyword evidence="2 9" id="KW-0050">Antiport</keyword>
<dbReference type="GO" id="GO:0006885">
    <property type="term" value="P:regulation of pH"/>
    <property type="evidence" value="ECO:0007669"/>
    <property type="project" value="UniProtKB-UniRule"/>
</dbReference>
<comment type="catalytic activity">
    <reaction evidence="9">
        <text>Na(+)(in) + 2 H(+)(out) = Na(+)(out) + 2 H(+)(in)</text>
        <dbReference type="Rhea" id="RHEA:29251"/>
        <dbReference type="ChEBI" id="CHEBI:15378"/>
        <dbReference type="ChEBI" id="CHEBI:29101"/>
    </reaction>
</comment>
<evidence type="ECO:0000256" key="2">
    <source>
        <dbReference type="ARBA" id="ARBA00022449"/>
    </source>
</evidence>
<evidence type="ECO:0000256" key="1">
    <source>
        <dbReference type="ARBA" id="ARBA00004429"/>
    </source>
</evidence>
<dbReference type="GO" id="GO:0015385">
    <property type="term" value="F:sodium:proton antiporter activity"/>
    <property type="evidence" value="ECO:0007669"/>
    <property type="project" value="UniProtKB-UniRule"/>
</dbReference>
<feature type="transmembrane region" description="Helical" evidence="9">
    <location>
        <begin position="200"/>
        <end position="230"/>
    </location>
</feature>
<feature type="transmembrane region" description="Helical" evidence="9">
    <location>
        <begin position="172"/>
        <end position="188"/>
    </location>
</feature>
<feature type="transmembrane region" description="Helical" evidence="9">
    <location>
        <begin position="250"/>
        <end position="271"/>
    </location>
</feature>
<dbReference type="NCBIfam" id="NF007111">
    <property type="entry name" value="PRK09560.1"/>
    <property type="match status" value="1"/>
</dbReference>
<dbReference type="PANTHER" id="PTHR30341:SF0">
    <property type="entry name" value="NA(+)_H(+) ANTIPORTER NHAA"/>
    <property type="match status" value="1"/>
</dbReference>
<keyword evidence="5 9" id="KW-1133">Transmembrane helix</keyword>
<feature type="transmembrane region" description="Helical" evidence="9">
    <location>
        <begin position="117"/>
        <end position="136"/>
    </location>
</feature>
<dbReference type="NCBIfam" id="TIGR00773">
    <property type="entry name" value="NhaA"/>
    <property type="match status" value="1"/>
</dbReference>
<dbReference type="EMBL" id="CACRUX010000018">
    <property type="protein sequence ID" value="VYT83073.1"/>
    <property type="molecule type" value="Genomic_DNA"/>
</dbReference>
<organism evidence="10">
    <name type="scientific">Veillonella ratti</name>
    <dbReference type="NCBI Taxonomy" id="103892"/>
    <lineage>
        <taxon>Bacteria</taxon>
        <taxon>Bacillati</taxon>
        <taxon>Bacillota</taxon>
        <taxon>Negativicutes</taxon>
        <taxon>Veillonellales</taxon>
        <taxon>Veillonellaceae</taxon>
        <taxon>Veillonella</taxon>
    </lineage>
</organism>
<protein>
    <recommendedName>
        <fullName evidence="9">Na(+)/H(+) antiporter NhaA</fullName>
    </recommendedName>
    <alternativeName>
        <fullName evidence="9">Sodium/proton antiporter NhaA</fullName>
    </alternativeName>
</protein>
<dbReference type="Pfam" id="PF06965">
    <property type="entry name" value="Na_H_antiport_1"/>
    <property type="match status" value="1"/>
</dbReference>
<feature type="transmembrane region" description="Helical" evidence="9">
    <location>
        <begin position="356"/>
        <end position="376"/>
    </location>
</feature>
<sequence length="388" mass="42289">MAWIKSFLQSPSAGGILLLISAALAVGVANSSLAEQYFMFLKLPLGPFPVDLWVNDVLMAIFFLGVGLEIKHEMIYGELNTNAKRILPTICACCGVMVPAIIYFAFNHANPLYHRGWAIPTATDIAFSIGVVSLLGTRVPVAMKVLLTTLAVVDDLIAVIIIAAVYTESLSFLFMGLAVVIFVLLMILNKRGIFHPIPYIILGLGLWYCIFRSGLHATLSGVILAMTIPYRAKYSTGRLISPIMQWNNALIKWITFLILPLFGFVNAGVSFGDFTYSDLFHPVVLGVSLALFLGKQIGVFATVFVLVKTKLVDMPVHATWSHVYGIALCCGIGFTMSLFVDLLAFPAGHAQEMAKVGIFMGSILSGVLGYLVLRFLTPDVSALERKED</sequence>
<comment type="subcellular location">
    <subcellularLocation>
        <location evidence="1">Cell inner membrane</location>
        <topology evidence="1">Multi-pass membrane protein</topology>
    </subcellularLocation>
    <subcellularLocation>
        <location evidence="9">Cell membrane</location>
        <topology evidence="9">Multi-pass membrane protein</topology>
    </subcellularLocation>
</comment>
<evidence type="ECO:0000256" key="4">
    <source>
        <dbReference type="ARBA" id="ARBA00022692"/>
    </source>
</evidence>
<feature type="transmembrane region" description="Helical" evidence="9">
    <location>
        <begin position="319"/>
        <end position="344"/>
    </location>
</feature>
<gene>
    <name evidence="10" type="primary">nhaA_2</name>
    <name evidence="9" type="synonym">nhaA</name>
    <name evidence="10" type="ORF">VRLFYP33_00557</name>
</gene>
<keyword evidence="7 9" id="KW-0472">Membrane</keyword>
<keyword evidence="9" id="KW-0813">Transport</keyword>
<dbReference type="AlphaFoldDB" id="A0A6N2ZWI8"/>
<feature type="transmembrane region" description="Helical" evidence="9">
    <location>
        <begin position="50"/>
        <end position="70"/>
    </location>
</feature>
<evidence type="ECO:0000256" key="5">
    <source>
        <dbReference type="ARBA" id="ARBA00022989"/>
    </source>
</evidence>
<feature type="transmembrane region" description="Helical" evidence="9">
    <location>
        <begin position="86"/>
        <end position="105"/>
    </location>
</feature>
<keyword evidence="4 9" id="KW-0812">Transmembrane</keyword>
<keyword evidence="6 9" id="KW-0915">Sodium</keyword>
<evidence type="ECO:0000256" key="6">
    <source>
        <dbReference type="ARBA" id="ARBA00023053"/>
    </source>
</evidence>
<dbReference type="HAMAP" id="MF_01844">
    <property type="entry name" value="NhaA"/>
    <property type="match status" value="1"/>
</dbReference>
<evidence type="ECO:0000256" key="9">
    <source>
        <dbReference type="HAMAP-Rule" id="MF_01844"/>
    </source>
</evidence>
<evidence type="ECO:0000256" key="3">
    <source>
        <dbReference type="ARBA" id="ARBA00022475"/>
    </source>
</evidence>
<evidence type="ECO:0000256" key="8">
    <source>
        <dbReference type="ARBA" id="ARBA00023201"/>
    </source>
</evidence>
<comment type="similarity">
    <text evidence="9">Belongs to the NhaA Na(+)/H(+) (TC 2.A.33) antiporter family.</text>
</comment>
<comment type="function">
    <text evidence="9">Na(+)/H(+) antiporter that extrudes sodium in exchange for external protons.</text>
</comment>
<dbReference type="GO" id="GO:0005886">
    <property type="term" value="C:plasma membrane"/>
    <property type="evidence" value="ECO:0007669"/>
    <property type="project" value="UniProtKB-SubCell"/>
</dbReference>
<feature type="transmembrane region" description="Helical" evidence="9">
    <location>
        <begin position="283"/>
        <end position="307"/>
    </location>
</feature>
<evidence type="ECO:0000256" key="7">
    <source>
        <dbReference type="ARBA" id="ARBA00023136"/>
    </source>
</evidence>
<accession>A0A6N2ZWI8</accession>
<proteinExistence type="inferred from homology"/>
<evidence type="ECO:0000313" key="10">
    <source>
        <dbReference type="EMBL" id="VYT83073.1"/>
    </source>
</evidence>
<dbReference type="Gene3D" id="1.20.1530.10">
    <property type="entry name" value="Na+/H+ antiporter like domain"/>
    <property type="match status" value="1"/>
</dbReference>
<keyword evidence="3 9" id="KW-1003">Cell membrane</keyword>
<keyword evidence="8 9" id="KW-0739">Sodium transport</keyword>
<dbReference type="PANTHER" id="PTHR30341">
    <property type="entry name" value="SODIUM ION/PROTON ANTIPORTER NHAA-RELATED"/>
    <property type="match status" value="1"/>
</dbReference>
<reference evidence="10" key="1">
    <citation type="submission" date="2019-11" db="EMBL/GenBank/DDBJ databases">
        <authorList>
            <person name="Feng L."/>
        </authorList>
    </citation>
    <scope>NUCLEOTIDE SEQUENCE</scope>
    <source>
        <strain evidence="10">VrattiLFYP33</strain>
    </source>
</reference>
<feature type="transmembrane region" description="Helical" evidence="9">
    <location>
        <begin position="145"/>
        <end position="166"/>
    </location>
</feature>
<dbReference type="InterPro" id="IPR004670">
    <property type="entry name" value="NhaA"/>
</dbReference>
<dbReference type="InterPro" id="IPR023171">
    <property type="entry name" value="Na/H_antiporter_dom_sf"/>
</dbReference>
<keyword evidence="9" id="KW-0406">Ion transport</keyword>
<name>A0A6N2ZWI8_9FIRM</name>